<gene>
    <name evidence="1" type="ordered locus">Tery_0361</name>
</gene>
<accession>Q119J4</accession>
<organism evidence="1">
    <name type="scientific">Trichodesmium erythraeum (strain IMS101)</name>
    <dbReference type="NCBI Taxonomy" id="203124"/>
    <lineage>
        <taxon>Bacteria</taxon>
        <taxon>Bacillati</taxon>
        <taxon>Cyanobacteriota</taxon>
        <taxon>Cyanophyceae</taxon>
        <taxon>Oscillatoriophycideae</taxon>
        <taxon>Oscillatoriales</taxon>
        <taxon>Microcoleaceae</taxon>
        <taxon>Trichodesmium</taxon>
    </lineage>
</organism>
<dbReference type="HOGENOM" id="CLU_1466809_0_0_3"/>
<dbReference type="KEGG" id="ter:Tery_0361"/>
<reference evidence="1" key="1">
    <citation type="submission" date="2006-06" db="EMBL/GenBank/DDBJ databases">
        <title>Complete sequence of Trichodesmium erythraeum IMS101.</title>
        <authorList>
            <consortium name="US DOE Joint Genome Institute"/>
            <person name="Copeland A."/>
            <person name="Lucas S."/>
            <person name="Lapidus A."/>
            <person name="Barry K."/>
            <person name="Detter J.C."/>
            <person name="Glavina del Rio T."/>
            <person name="Hammon N."/>
            <person name="Israni S."/>
            <person name="Dalin E."/>
            <person name="Tice H."/>
            <person name="Pitluck S."/>
            <person name="Kiss H."/>
            <person name="Munk A.C."/>
            <person name="Brettin T."/>
            <person name="Bruce D."/>
            <person name="Han C."/>
            <person name="Tapia R."/>
            <person name="Gilna P."/>
            <person name="Schmutz J."/>
            <person name="Larimer F."/>
            <person name="Land M."/>
            <person name="Hauser L."/>
            <person name="Kyrpides N."/>
            <person name="Kim E."/>
            <person name="Richardson P."/>
        </authorList>
    </citation>
    <scope>NUCLEOTIDE SEQUENCE [LARGE SCALE GENOMIC DNA]</scope>
    <source>
        <strain evidence="1">IMS101</strain>
    </source>
</reference>
<dbReference type="eggNOG" id="COG2274">
    <property type="taxonomic scope" value="Bacteria"/>
</dbReference>
<dbReference type="STRING" id="203124.Tery_0361"/>
<name>Q119J4_TRIEI</name>
<evidence type="ECO:0000313" key="1">
    <source>
        <dbReference type="EMBL" id="ABG49830.1"/>
    </source>
</evidence>
<sequence>MTEFSDFKSFIDSWEDRFVEVTEFDIFKHSPQGNINSDGTAACCDSAIFTKYHRYFKQSIEQGVRDLTIALILKLNCITYSSCQGHFSREDAGMRQRYVAVMPRDEEEYQCLFNTFNQIAELTNERFSEHPVKVFVGNDNLKDEGKIIKCLTLFFVSNNADEAEYFRGIEPVYNYVLQQVNQGKN</sequence>
<dbReference type="RefSeq" id="WP_011610226.1">
    <property type="nucleotide sequence ID" value="NC_008312.1"/>
</dbReference>
<dbReference type="OrthoDB" id="9782387at2"/>
<proteinExistence type="predicted"/>
<dbReference type="AlphaFoldDB" id="Q119J4"/>
<dbReference type="EMBL" id="CP000393">
    <property type="protein sequence ID" value="ABG49830.1"/>
    <property type="molecule type" value="Genomic_DNA"/>
</dbReference>
<protein>
    <submittedName>
        <fullName evidence="1">Uncharacterized protein</fullName>
    </submittedName>
</protein>